<feature type="transmembrane region" description="Helical" evidence="1">
    <location>
        <begin position="79"/>
        <end position="99"/>
    </location>
</feature>
<reference evidence="3" key="1">
    <citation type="submission" date="2016-10" db="EMBL/GenBank/DDBJ databases">
        <authorList>
            <person name="Varghese N."/>
            <person name="Submissions S."/>
        </authorList>
    </citation>
    <scope>NUCLEOTIDE SEQUENCE [LARGE SCALE GENOMIC DNA]</scope>
    <source>
        <strain evidence="3">DSM 217</strain>
    </source>
</reference>
<organism evidence="2 3">
    <name type="scientific">Thiocapsa roseopersicina</name>
    <dbReference type="NCBI Taxonomy" id="1058"/>
    <lineage>
        <taxon>Bacteria</taxon>
        <taxon>Pseudomonadati</taxon>
        <taxon>Pseudomonadota</taxon>
        <taxon>Gammaproteobacteria</taxon>
        <taxon>Chromatiales</taxon>
        <taxon>Chromatiaceae</taxon>
        <taxon>Thiocapsa</taxon>
    </lineage>
</organism>
<dbReference type="STRING" id="1058.SAMN05421783_12216"/>
<accession>A0A1H3AZG0</accession>
<dbReference type="Pfam" id="PF04246">
    <property type="entry name" value="RseC_MucC"/>
    <property type="match status" value="1"/>
</dbReference>
<evidence type="ECO:0000313" key="2">
    <source>
        <dbReference type="EMBL" id="SDX35077.1"/>
    </source>
</evidence>
<evidence type="ECO:0000313" key="3">
    <source>
        <dbReference type="Proteomes" id="UP000198816"/>
    </source>
</evidence>
<dbReference type="RefSeq" id="WP_093035998.1">
    <property type="nucleotide sequence ID" value="NZ_FNNZ01000022.1"/>
</dbReference>
<name>A0A1H3AZG0_THIRO</name>
<dbReference type="AlphaFoldDB" id="A0A1H3AZG0"/>
<dbReference type="PANTHER" id="PTHR35867:SF1">
    <property type="entry name" value="PROTEIN RSEC"/>
    <property type="match status" value="1"/>
</dbReference>
<dbReference type="PANTHER" id="PTHR35867">
    <property type="entry name" value="PROTEIN RSEC"/>
    <property type="match status" value="1"/>
</dbReference>
<dbReference type="Proteomes" id="UP000198816">
    <property type="component" value="Unassembled WGS sequence"/>
</dbReference>
<evidence type="ECO:0000256" key="1">
    <source>
        <dbReference type="SAM" id="Phobius"/>
    </source>
</evidence>
<dbReference type="EMBL" id="FNNZ01000022">
    <property type="protein sequence ID" value="SDX35077.1"/>
    <property type="molecule type" value="Genomic_DNA"/>
</dbReference>
<dbReference type="PIRSF" id="PIRSF004923">
    <property type="entry name" value="RseC"/>
    <property type="match status" value="1"/>
</dbReference>
<sequence>MIETPATVVAVKPGVAWVETVRQSACGSCGSAGSCGTSVVAKLFGAPRSRLRIDDAQGLRVGEQVVIGIPDGTLVRASFVAYLIPLLFLIAGSGVATHLGAGEGGVALTGLAGLGIGFWVSGRLTGGPSARERYRPVLVRRAASAEVGIPMLF</sequence>
<proteinExistence type="predicted"/>
<keyword evidence="1" id="KW-1133">Transmembrane helix</keyword>
<keyword evidence="1" id="KW-0812">Transmembrane</keyword>
<keyword evidence="1" id="KW-0472">Membrane</keyword>
<dbReference type="OrthoDB" id="9795854at2"/>
<dbReference type="InterPro" id="IPR007359">
    <property type="entry name" value="SigmaE_reg_RseC_MucC"/>
</dbReference>
<keyword evidence="3" id="KW-1185">Reference proteome</keyword>
<protein>
    <submittedName>
        <fullName evidence="2">Positive regulator of sigma(E), RseC/MucC</fullName>
    </submittedName>
</protein>
<feature type="transmembrane region" description="Helical" evidence="1">
    <location>
        <begin position="105"/>
        <end position="125"/>
    </location>
</feature>
<dbReference type="InterPro" id="IPR026268">
    <property type="entry name" value="RseC"/>
</dbReference>
<gene>
    <name evidence="2" type="ORF">SAMN05421783_12216</name>
</gene>